<organism evidence="1 2">
    <name type="scientific">Fragilariopsis cylindrus CCMP1102</name>
    <dbReference type="NCBI Taxonomy" id="635003"/>
    <lineage>
        <taxon>Eukaryota</taxon>
        <taxon>Sar</taxon>
        <taxon>Stramenopiles</taxon>
        <taxon>Ochrophyta</taxon>
        <taxon>Bacillariophyta</taxon>
        <taxon>Bacillariophyceae</taxon>
        <taxon>Bacillariophycidae</taxon>
        <taxon>Bacillariales</taxon>
        <taxon>Bacillariaceae</taxon>
        <taxon>Fragilariopsis</taxon>
    </lineage>
</organism>
<evidence type="ECO:0000313" key="2">
    <source>
        <dbReference type="Proteomes" id="UP000095751"/>
    </source>
</evidence>
<proteinExistence type="predicted"/>
<dbReference type="AlphaFoldDB" id="A0A1E7FZI8"/>
<name>A0A1E7FZI8_9STRA</name>
<dbReference type="SUPFAM" id="SSF48403">
    <property type="entry name" value="Ankyrin repeat"/>
    <property type="match status" value="1"/>
</dbReference>
<dbReference type="EMBL" id="KV784353">
    <property type="protein sequence ID" value="OEU23560.1"/>
    <property type="molecule type" value="Genomic_DNA"/>
</dbReference>
<dbReference type="InParanoid" id="A0A1E7FZI8"/>
<dbReference type="InterPro" id="IPR036770">
    <property type="entry name" value="Ankyrin_rpt-contain_sf"/>
</dbReference>
<dbReference type="Proteomes" id="UP000095751">
    <property type="component" value="Unassembled WGS sequence"/>
</dbReference>
<dbReference type="SMART" id="SM00248">
    <property type="entry name" value="ANK"/>
    <property type="match status" value="3"/>
</dbReference>
<evidence type="ECO:0000313" key="1">
    <source>
        <dbReference type="EMBL" id="OEU23560.1"/>
    </source>
</evidence>
<dbReference type="SUPFAM" id="SSF48452">
    <property type="entry name" value="TPR-like"/>
    <property type="match status" value="1"/>
</dbReference>
<gene>
    <name evidence="1" type="ORF">FRACYDRAFT_233734</name>
</gene>
<dbReference type="InterPro" id="IPR002110">
    <property type="entry name" value="Ankyrin_rpt"/>
</dbReference>
<dbReference type="Gene3D" id="1.25.40.20">
    <property type="entry name" value="Ankyrin repeat-containing domain"/>
    <property type="match status" value="1"/>
</dbReference>
<dbReference type="KEGG" id="fcy:FRACYDRAFT_233734"/>
<protein>
    <submittedName>
        <fullName evidence="1">Uncharacterized protein</fullName>
    </submittedName>
</protein>
<reference evidence="1 2" key="1">
    <citation type="submission" date="2016-09" db="EMBL/GenBank/DDBJ databases">
        <title>Extensive genetic diversity and differential bi-allelic expression allows diatom success in the polar Southern Ocean.</title>
        <authorList>
            <consortium name="DOE Joint Genome Institute"/>
            <person name="Mock T."/>
            <person name="Otillar R.P."/>
            <person name="Strauss J."/>
            <person name="Dupont C."/>
            <person name="Frickenhaus S."/>
            <person name="Maumus F."/>
            <person name="Mcmullan M."/>
            <person name="Sanges R."/>
            <person name="Schmutz J."/>
            <person name="Toseland A."/>
            <person name="Valas R."/>
            <person name="Veluchamy A."/>
            <person name="Ward B.J."/>
            <person name="Allen A."/>
            <person name="Barry K."/>
            <person name="Falciatore A."/>
            <person name="Ferrante M."/>
            <person name="Fortunato A.E."/>
            <person name="Gloeckner G."/>
            <person name="Gruber A."/>
            <person name="Hipkin R."/>
            <person name="Janech M."/>
            <person name="Kroth P."/>
            <person name="Leese F."/>
            <person name="Lindquist E."/>
            <person name="Lyon B.R."/>
            <person name="Martin J."/>
            <person name="Mayer C."/>
            <person name="Parker M."/>
            <person name="Quesneville H."/>
            <person name="Raymond J."/>
            <person name="Uhlig C."/>
            <person name="Valentin K.U."/>
            <person name="Worden A.Z."/>
            <person name="Armbrust E.V."/>
            <person name="Bowler C."/>
            <person name="Green B."/>
            <person name="Moulton V."/>
            <person name="Van Oosterhout C."/>
            <person name="Grigoriev I."/>
        </authorList>
    </citation>
    <scope>NUCLEOTIDE SEQUENCE [LARGE SCALE GENOMIC DNA]</scope>
    <source>
        <strain evidence="1 2">CCMP1102</strain>
    </source>
</reference>
<keyword evidence="2" id="KW-1185">Reference proteome</keyword>
<accession>A0A1E7FZI8</accession>
<sequence>MRPSTAGNHKIISILLDAGANPNLIKNNGCTALLTAVFAAGYDRFRKGRSIDDYLKCIDILMEHANFELPRHDRHDDDKIAACGNEHHDGRGRSPVWICVRVNYSRPNILLPILKVLLARGFDASGIHQGVSSLHIALWNGHDECAVELARAGVAISELQPTELSDTSDGRPKSALEVAEQLYPGSSLAERLQDAAATASIISDTIKRRDLLRLDKGKGAAKLAKRAMEAGYSMLKIARWKEAEGPLIQALSYNDTGRSFSSKDQFVCKLNFSRCQLQSGRGELAEETARNLLINFPSVPLAMAQLGVAISHPGRGSKSAERWNEVESLAHSAEVLMKTSLPPRSPLRELYDLEPHDEFNLRIDEDYEKAAHAIDAALQPALEHSNPLSMRFIKGIINFEWAARMLQQAKHGMNSVRLQPGWDLVEAKFTVALEEFTFCRHNNDERLPRFLIEWNMALSLIALGRIEEAAKVALSSIKQRQEIDLVQLSDDPMDNTNNLLTIRKDQTNIDILNRSEKLAKVIFSQRAYDRMETMSRTTEVSSLSSFNGSLESNSKDDPLLKDVLQQAVDLDLLGRSSADKILRRFRNNNFDKSSDANKKITIDAWNIAIKDTRDLKIATHDLRVNIATLIMDHVVKAY</sequence>
<dbReference type="InterPro" id="IPR011990">
    <property type="entry name" value="TPR-like_helical_dom_sf"/>
</dbReference>